<proteinExistence type="inferred from homology"/>
<dbReference type="Proteomes" id="UP000028504">
    <property type="component" value="Chromosome"/>
</dbReference>
<keyword evidence="2" id="KW-0805">Transcription regulation</keyword>
<evidence type="ECO:0000256" key="3">
    <source>
        <dbReference type="ARBA" id="ARBA00023125"/>
    </source>
</evidence>
<gene>
    <name evidence="8" type="ORF">CATYP_04420</name>
</gene>
<dbReference type="InterPro" id="IPR005119">
    <property type="entry name" value="LysR_subst-bd"/>
</dbReference>
<dbReference type="PRINTS" id="PR00039">
    <property type="entry name" value="HTHLYSR"/>
</dbReference>
<comment type="similarity">
    <text evidence="1">Belongs to the LysR transcriptional regulatory family.</text>
</comment>
<sequence>MSNKEYRPTLAQLRTFVTIAENKHFGTAATKLHISQPSLSQALVALETGLGVQLIERSTRKVIVTAIGEALLPYAKETLEAADTFLNRSRGAGGELTGPLTIGMIPTIAPYLLPALLPAMREKCPELQPSVVEDRTAHLLSRLRDGQLDLALMALPSESSGMIDLPLYTEEFIVVVPADHELAGRHDLTLSVLDDLDLLLLDEGHCLHDQIIDLCRRAEVNPSKAANAITRASSLTTLMQLVANGFGATLVPLSAVEAECHRPGVAIATFADSVSASREVGLVYRSSSSRAHEFEHFGSLITEAYRDTLPAGLL</sequence>
<evidence type="ECO:0000256" key="1">
    <source>
        <dbReference type="ARBA" id="ARBA00009437"/>
    </source>
</evidence>
<dbReference type="Pfam" id="PF00126">
    <property type="entry name" value="HTH_1"/>
    <property type="match status" value="1"/>
</dbReference>
<evidence type="ECO:0000313" key="8">
    <source>
        <dbReference type="EMBL" id="AIG64020.1"/>
    </source>
</evidence>
<accession>A0ABM5QMN6</accession>
<dbReference type="CDD" id="cd08411">
    <property type="entry name" value="PBP2_OxyR"/>
    <property type="match status" value="1"/>
</dbReference>
<dbReference type="PANTHER" id="PTHR30346">
    <property type="entry name" value="TRANSCRIPTIONAL DUAL REGULATOR HCAR-RELATED"/>
    <property type="match status" value="1"/>
</dbReference>
<dbReference type="SUPFAM" id="SSF53850">
    <property type="entry name" value="Periplasmic binding protein-like II"/>
    <property type="match status" value="1"/>
</dbReference>
<dbReference type="PROSITE" id="PS50931">
    <property type="entry name" value="HTH_LYSR"/>
    <property type="match status" value="1"/>
</dbReference>
<name>A0ABM5QMN6_9CORY</name>
<evidence type="ECO:0000313" key="9">
    <source>
        <dbReference type="Proteomes" id="UP000028504"/>
    </source>
</evidence>
<evidence type="ECO:0000256" key="6">
    <source>
        <dbReference type="ARBA" id="ARBA00040885"/>
    </source>
</evidence>
<evidence type="ECO:0000259" key="7">
    <source>
        <dbReference type="PROSITE" id="PS50931"/>
    </source>
</evidence>
<keyword evidence="5" id="KW-0804">Transcription</keyword>
<dbReference type="InterPro" id="IPR036388">
    <property type="entry name" value="WH-like_DNA-bd_sf"/>
</dbReference>
<dbReference type="Gene3D" id="1.10.10.10">
    <property type="entry name" value="Winged helix-like DNA-binding domain superfamily/Winged helix DNA-binding domain"/>
    <property type="match status" value="1"/>
</dbReference>
<dbReference type="InterPro" id="IPR000847">
    <property type="entry name" value="LysR_HTH_N"/>
</dbReference>
<protein>
    <recommendedName>
        <fullName evidence="6">Probable hydrogen peroxide-inducible genes activator</fullName>
    </recommendedName>
</protein>
<dbReference type="Pfam" id="PF03466">
    <property type="entry name" value="LysR_substrate"/>
    <property type="match status" value="1"/>
</dbReference>
<organism evidence="8 9">
    <name type="scientific">Corynebacterium atypicum</name>
    <dbReference type="NCBI Taxonomy" id="191610"/>
    <lineage>
        <taxon>Bacteria</taxon>
        <taxon>Bacillati</taxon>
        <taxon>Actinomycetota</taxon>
        <taxon>Actinomycetes</taxon>
        <taxon>Mycobacteriales</taxon>
        <taxon>Corynebacteriaceae</taxon>
        <taxon>Corynebacterium</taxon>
    </lineage>
</organism>
<dbReference type="Gene3D" id="3.40.190.10">
    <property type="entry name" value="Periplasmic binding protein-like II"/>
    <property type="match status" value="2"/>
</dbReference>
<dbReference type="SUPFAM" id="SSF46785">
    <property type="entry name" value="Winged helix' DNA-binding domain"/>
    <property type="match status" value="1"/>
</dbReference>
<dbReference type="PANTHER" id="PTHR30346:SF26">
    <property type="entry name" value="HYDROGEN PEROXIDE-INDUCIBLE GENES ACTIVATOR"/>
    <property type="match status" value="1"/>
</dbReference>
<evidence type="ECO:0000256" key="2">
    <source>
        <dbReference type="ARBA" id="ARBA00023015"/>
    </source>
</evidence>
<evidence type="ECO:0000256" key="5">
    <source>
        <dbReference type="ARBA" id="ARBA00023163"/>
    </source>
</evidence>
<dbReference type="InterPro" id="IPR036390">
    <property type="entry name" value="WH_DNA-bd_sf"/>
</dbReference>
<evidence type="ECO:0000256" key="4">
    <source>
        <dbReference type="ARBA" id="ARBA00023159"/>
    </source>
</evidence>
<dbReference type="RefSeq" id="WP_038607836.1">
    <property type="nucleotide sequence ID" value="NZ_CP008944.1"/>
</dbReference>
<dbReference type="EMBL" id="CP008944">
    <property type="protein sequence ID" value="AIG64020.1"/>
    <property type="molecule type" value="Genomic_DNA"/>
</dbReference>
<keyword evidence="4" id="KW-0010">Activator</keyword>
<reference evidence="8 9" key="1">
    <citation type="submission" date="2014-07" db="EMBL/GenBank/DDBJ databases">
        <title>Complete genome sequence of Corynebacterium atypicum DSM 44849: identifiction of the mycolic acid biosynthesis genes.</title>
        <authorList>
            <person name="Tippelt A."/>
            <person name="Mollmann S."/>
            <person name="Albersmeier A."/>
            <person name="Jaenicke S."/>
            <person name="Ruckert C."/>
            <person name="Tauch A."/>
        </authorList>
    </citation>
    <scope>NUCLEOTIDE SEQUENCE [LARGE SCALE GENOMIC DNA]</scope>
    <source>
        <strain evidence="8 9">R2070</strain>
    </source>
</reference>
<keyword evidence="9" id="KW-1185">Reference proteome</keyword>
<feature type="domain" description="HTH lysR-type" evidence="7">
    <location>
        <begin position="8"/>
        <end position="65"/>
    </location>
</feature>
<keyword evidence="3" id="KW-0238">DNA-binding</keyword>